<dbReference type="Proteomes" id="UP000027135">
    <property type="component" value="Unassembled WGS sequence"/>
</dbReference>
<accession>A0A067RJE4</accession>
<name>A0A067RJE4_ZOONE</name>
<evidence type="ECO:0000313" key="2">
    <source>
        <dbReference type="Proteomes" id="UP000027135"/>
    </source>
</evidence>
<dbReference type="EMBL" id="KK852649">
    <property type="protein sequence ID" value="KDR19495.1"/>
    <property type="molecule type" value="Genomic_DNA"/>
</dbReference>
<protein>
    <submittedName>
        <fullName evidence="1">Uncharacterized protein</fullName>
    </submittedName>
</protein>
<reference evidence="1 2" key="1">
    <citation type="journal article" date="2014" name="Nat. Commun.">
        <title>Molecular traces of alternative social organization in a termite genome.</title>
        <authorList>
            <person name="Terrapon N."/>
            <person name="Li C."/>
            <person name="Robertson H.M."/>
            <person name="Ji L."/>
            <person name="Meng X."/>
            <person name="Booth W."/>
            <person name="Chen Z."/>
            <person name="Childers C.P."/>
            <person name="Glastad K.M."/>
            <person name="Gokhale K."/>
            <person name="Gowin J."/>
            <person name="Gronenberg W."/>
            <person name="Hermansen R.A."/>
            <person name="Hu H."/>
            <person name="Hunt B.G."/>
            <person name="Huylmans A.K."/>
            <person name="Khalil S.M."/>
            <person name="Mitchell R.D."/>
            <person name="Munoz-Torres M.C."/>
            <person name="Mustard J.A."/>
            <person name="Pan H."/>
            <person name="Reese J.T."/>
            <person name="Scharf M.E."/>
            <person name="Sun F."/>
            <person name="Vogel H."/>
            <person name="Xiao J."/>
            <person name="Yang W."/>
            <person name="Yang Z."/>
            <person name="Yang Z."/>
            <person name="Zhou J."/>
            <person name="Zhu J."/>
            <person name="Brent C.S."/>
            <person name="Elsik C.G."/>
            <person name="Goodisman M.A."/>
            <person name="Liberles D.A."/>
            <person name="Roe R.M."/>
            <person name="Vargo E.L."/>
            <person name="Vilcinskas A."/>
            <person name="Wang J."/>
            <person name="Bornberg-Bauer E."/>
            <person name="Korb J."/>
            <person name="Zhang G."/>
            <person name="Liebig J."/>
        </authorList>
    </citation>
    <scope>NUCLEOTIDE SEQUENCE [LARGE SCALE GENOMIC DNA]</scope>
    <source>
        <tissue evidence="1">Whole organism</tissue>
    </source>
</reference>
<evidence type="ECO:0000313" key="1">
    <source>
        <dbReference type="EMBL" id="KDR19495.1"/>
    </source>
</evidence>
<dbReference type="AlphaFoldDB" id="A0A067RJE4"/>
<sequence length="133" mass="15248">MAKTLSSLFLYAAIRELTFKTRTRGKSRWPNTIKSPTQCARRFESRLVEYACGRVIVLSQKHDGFIPYKESYPLGRAITPLPPNDSYKMPTNFRNRLLDIFTTTDGKQFNVAMKILYQYLLSCSKNPATCPNA</sequence>
<keyword evidence="2" id="KW-1185">Reference proteome</keyword>
<dbReference type="InParanoid" id="A0A067RJE4"/>
<proteinExistence type="predicted"/>
<organism evidence="1 2">
    <name type="scientific">Zootermopsis nevadensis</name>
    <name type="common">Dampwood termite</name>
    <dbReference type="NCBI Taxonomy" id="136037"/>
    <lineage>
        <taxon>Eukaryota</taxon>
        <taxon>Metazoa</taxon>
        <taxon>Ecdysozoa</taxon>
        <taxon>Arthropoda</taxon>
        <taxon>Hexapoda</taxon>
        <taxon>Insecta</taxon>
        <taxon>Pterygota</taxon>
        <taxon>Neoptera</taxon>
        <taxon>Polyneoptera</taxon>
        <taxon>Dictyoptera</taxon>
        <taxon>Blattodea</taxon>
        <taxon>Blattoidea</taxon>
        <taxon>Termitoidae</taxon>
        <taxon>Termopsidae</taxon>
        <taxon>Zootermopsis</taxon>
    </lineage>
</organism>
<gene>
    <name evidence="1" type="ORF">L798_06538</name>
</gene>